<organism evidence="3 4">
    <name type="scientific">Glaciibacter psychrotolerans</name>
    <dbReference type="NCBI Taxonomy" id="670054"/>
    <lineage>
        <taxon>Bacteria</taxon>
        <taxon>Bacillati</taxon>
        <taxon>Actinomycetota</taxon>
        <taxon>Actinomycetes</taxon>
        <taxon>Micrococcales</taxon>
        <taxon>Microbacteriaceae</taxon>
        <taxon>Glaciibacter</taxon>
    </lineage>
</organism>
<dbReference type="Proteomes" id="UP000537260">
    <property type="component" value="Unassembled WGS sequence"/>
</dbReference>
<keyword evidence="2" id="KW-1133">Transmembrane helix</keyword>
<gene>
    <name evidence="3" type="ORF">HNR05_003110</name>
</gene>
<name>A0A7Z0J7X0_9MICO</name>
<evidence type="ECO:0000256" key="2">
    <source>
        <dbReference type="SAM" id="Phobius"/>
    </source>
</evidence>
<evidence type="ECO:0000313" key="4">
    <source>
        <dbReference type="Proteomes" id="UP000537260"/>
    </source>
</evidence>
<dbReference type="AlphaFoldDB" id="A0A7Z0J7X0"/>
<evidence type="ECO:0000256" key="1">
    <source>
        <dbReference type="SAM" id="MobiDB-lite"/>
    </source>
</evidence>
<dbReference type="RefSeq" id="WP_179579936.1">
    <property type="nucleotide sequence ID" value="NZ_JACCFM010000001.1"/>
</dbReference>
<accession>A0A7Z0J7X0</accession>
<keyword evidence="2" id="KW-0812">Transmembrane</keyword>
<sequence length="136" mass="14228">MSSAEQPAPTDRPDQPVNSAQSADETVISHTTVVVHRSPRYVNFMILGAILGAVLALILTVAFPDNPDFGKAQVFGFLLLAGVAFGVAIGSLVALVIDRLIRSRTVGVDRLAAKESPADSATDVVTGTHSSNENSE</sequence>
<feature type="region of interest" description="Disordered" evidence="1">
    <location>
        <begin position="115"/>
        <end position="136"/>
    </location>
</feature>
<comment type="caution">
    <text evidence="3">The sequence shown here is derived from an EMBL/GenBank/DDBJ whole genome shotgun (WGS) entry which is preliminary data.</text>
</comment>
<evidence type="ECO:0000313" key="3">
    <source>
        <dbReference type="EMBL" id="NYJ21319.1"/>
    </source>
</evidence>
<keyword evidence="4" id="KW-1185">Reference proteome</keyword>
<feature type="region of interest" description="Disordered" evidence="1">
    <location>
        <begin position="1"/>
        <end position="23"/>
    </location>
</feature>
<evidence type="ECO:0008006" key="5">
    <source>
        <dbReference type="Google" id="ProtNLM"/>
    </source>
</evidence>
<feature type="compositionally biased region" description="Polar residues" evidence="1">
    <location>
        <begin position="123"/>
        <end position="136"/>
    </location>
</feature>
<dbReference type="EMBL" id="JACCFM010000001">
    <property type="protein sequence ID" value="NYJ21319.1"/>
    <property type="molecule type" value="Genomic_DNA"/>
</dbReference>
<keyword evidence="2" id="KW-0472">Membrane</keyword>
<feature type="transmembrane region" description="Helical" evidence="2">
    <location>
        <begin position="75"/>
        <end position="97"/>
    </location>
</feature>
<proteinExistence type="predicted"/>
<protein>
    <recommendedName>
        <fullName evidence="5">Potassium transporter Trk</fullName>
    </recommendedName>
</protein>
<reference evidence="3 4" key="1">
    <citation type="submission" date="2020-07" db="EMBL/GenBank/DDBJ databases">
        <title>Sequencing the genomes of 1000 actinobacteria strains.</title>
        <authorList>
            <person name="Klenk H.-P."/>
        </authorList>
    </citation>
    <scope>NUCLEOTIDE SEQUENCE [LARGE SCALE GENOMIC DNA]</scope>
    <source>
        <strain evidence="3 4">LI1</strain>
    </source>
</reference>
<feature type="transmembrane region" description="Helical" evidence="2">
    <location>
        <begin position="41"/>
        <end position="63"/>
    </location>
</feature>